<reference evidence="2 3" key="1">
    <citation type="submission" date="2019-02" db="EMBL/GenBank/DDBJ databases">
        <title>Deep-cultivation of Planctomycetes and their phenomic and genomic characterization uncovers novel biology.</title>
        <authorList>
            <person name="Wiegand S."/>
            <person name="Jogler M."/>
            <person name="Boedeker C."/>
            <person name="Pinto D."/>
            <person name="Vollmers J."/>
            <person name="Rivas-Marin E."/>
            <person name="Kohn T."/>
            <person name="Peeters S.H."/>
            <person name="Heuer A."/>
            <person name="Rast P."/>
            <person name="Oberbeckmann S."/>
            <person name="Bunk B."/>
            <person name="Jeske O."/>
            <person name="Meyerdierks A."/>
            <person name="Storesund J.E."/>
            <person name="Kallscheuer N."/>
            <person name="Luecker S."/>
            <person name="Lage O.M."/>
            <person name="Pohl T."/>
            <person name="Merkel B.J."/>
            <person name="Hornburger P."/>
            <person name="Mueller R.-W."/>
            <person name="Bruemmer F."/>
            <person name="Labrenz M."/>
            <person name="Spormann A.M."/>
            <person name="Op den Camp H."/>
            <person name="Overmann J."/>
            <person name="Amann R."/>
            <person name="Jetten M.S.M."/>
            <person name="Mascher T."/>
            <person name="Medema M.H."/>
            <person name="Devos D.P."/>
            <person name="Kaster A.-K."/>
            <person name="Ovreas L."/>
            <person name="Rohde M."/>
            <person name="Galperin M.Y."/>
            <person name="Jogler C."/>
        </authorList>
    </citation>
    <scope>NUCLEOTIDE SEQUENCE [LARGE SCALE GENOMIC DNA]</scope>
    <source>
        <strain evidence="2 3">Spa11</strain>
    </source>
</reference>
<gene>
    <name evidence="2" type="ORF">Spa11_11560</name>
</gene>
<name>A0A518K594_9BACT</name>
<dbReference type="InterPro" id="IPR013424">
    <property type="entry name" value="Ice-binding_C"/>
</dbReference>
<accession>A0A518K594</accession>
<proteinExistence type="predicted"/>
<protein>
    <recommendedName>
        <fullName evidence="4">PEP-CTERM protein-sorting domain-containing protein</fullName>
    </recommendedName>
</protein>
<sequence precursor="true">MRMMNLKTHTLCWALLVATAAVGEAATMNWGDKTTAGSDVVFLQVTEDNDEPSTVFAPAATGPSVSGNMLVFNPVNFQSQANNGADLIDSTLSTTIQAKPGATIDSISVDEFGDYTLGGLSGYDALASVGAAFFWRVTEVDGAPVSLSTQVASMTFTGGGMYERPADDGTAVPWTGNVVLDVAAYLLSQGISGDATEVTLRFDNTLQTAADNFSNAFIKKKGVDITVTPGDPVIPEPTSAALLALGALACGFRRR</sequence>
<feature type="chain" id="PRO_5022037905" description="PEP-CTERM protein-sorting domain-containing protein" evidence="1">
    <location>
        <begin position="21"/>
        <end position="255"/>
    </location>
</feature>
<dbReference type="EMBL" id="CP036349">
    <property type="protein sequence ID" value="QDV72969.1"/>
    <property type="molecule type" value="Genomic_DNA"/>
</dbReference>
<organism evidence="2 3">
    <name type="scientific">Botrimarina mediterranea</name>
    <dbReference type="NCBI Taxonomy" id="2528022"/>
    <lineage>
        <taxon>Bacteria</taxon>
        <taxon>Pseudomonadati</taxon>
        <taxon>Planctomycetota</taxon>
        <taxon>Planctomycetia</taxon>
        <taxon>Pirellulales</taxon>
        <taxon>Lacipirellulaceae</taxon>
        <taxon>Botrimarina</taxon>
    </lineage>
</organism>
<evidence type="ECO:0000313" key="3">
    <source>
        <dbReference type="Proteomes" id="UP000316426"/>
    </source>
</evidence>
<evidence type="ECO:0008006" key="4">
    <source>
        <dbReference type="Google" id="ProtNLM"/>
    </source>
</evidence>
<keyword evidence="1" id="KW-0732">Signal</keyword>
<evidence type="ECO:0000313" key="2">
    <source>
        <dbReference type="EMBL" id="QDV72969.1"/>
    </source>
</evidence>
<dbReference type="KEGG" id="bmei:Spa11_11560"/>
<evidence type="ECO:0000256" key="1">
    <source>
        <dbReference type="SAM" id="SignalP"/>
    </source>
</evidence>
<dbReference type="NCBIfam" id="TIGR02595">
    <property type="entry name" value="PEP_CTERM"/>
    <property type="match status" value="1"/>
</dbReference>
<keyword evidence="3" id="KW-1185">Reference proteome</keyword>
<feature type="signal peptide" evidence="1">
    <location>
        <begin position="1"/>
        <end position="20"/>
    </location>
</feature>
<dbReference type="Proteomes" id="UP000316426">
    <property type="component" value="Chromosome"/>
</dbReference>
<dbReference type="AlphaFoldDB" id="A0A518K594"/>